<feature type="domain" description="Acyl-CoA dehydrogenase/oxidase N-terminal" evidence="13">
    <location>
        <begin position="80"/>
        <end position="158"/>
    </location>
</feature>
<dbReference type="RefSeq" id="WP_116391395.1">
    <property type="nucleotide sequence ID" value="NZ_QUQO01000001.1"/>
</dbReference>
<evidence type="ECO:0000256" key="8">
    <source>
        <dbReference type="ARBA" id="ARBA00066694"/>
    </source>
</evidence>
<dbReference type="InterPro" id="IPR052166">
    <property type="entry name" value="Diverse_Acyl-CoA_DH"/>
</dbReference>
<dbReference type="InterPro" id="IPR046373">
    <property type="entry name" value="Acyl-CoA_Oxase/DH_mid-dom_sf"/>
</dbReference>
<evidence type="ECO:0000256" key="7">
    <source>
        <dbReference type="ARBA" id="ARBA00058683"/>
    </source>
</evidence>
<protein>
    <recommendedName>
        <fullName evidence="9">3-methylmercaptopropionyl-CoA dehydrogenase</fullName>
        <ecNumber evidence="8">1.3.99.41</ecNumber>
    </recommendedName>
</protein>
<feature type="domain" description="Acyl-CoA oxidase/dehydrogenase middle" evidence="12">
    <location>
        <begin position="163"/>
        <end position="271"/>
    </location>
</feature>
<dbReference type="Pfam" id="PF02771">
    <property type="entry name" value="Acyl-CoA_dh_N"/>
    <property type="match status" value="1"/>
</dbReference>
<evidence type="ECO:0000256" key="9">
    <source>
        <dbReference type="ARBA" id="ARBA00069043"/>
    </source>
</evidence>
<dbReference type="GO" id="GO:0016627">
    <property type="term" value="F:oxidoreductase activity, acting on the CH-CH group of donors"/>
    <property type="evidence" value="ECO:0007669"/>
    <property type="project" value="InterPro"/>
</dbReference>
<dbReference type="EMBL" id="QUQO01000001">
    <property type="protein sequence ID" value="RFB04762.1"/>
    <property type="molecule type" value="Genomic_DNA"/>
</dbReference>
<name>A0A371RH56_9PROT</name>
<dbReference type="InterPro" id="IPR037069">
    <property type="entry name" value="AcylCoA_DH/ox_N_sf"/>
</dbReference>
<dbReference type="Proteomes" id="UP000264589">
    <property type="component" value="Unassembled WGS sequence"/>
</dbReference>
<evidence type="ECO:0000256" key="5">
    <source>
        <dbReference type="ARBA" id="ARBA00023002"/>
    </source>
</evidence>
<dbReference type="InterPro" id="IPR006091">
    <property type="entry name" value="Acyl-CoA_Oxase/DH_mid-dom"/>
</dbReference>
<dbReference type="InterPro" id="IPR036250">
    <property type="entry name" value="AcylCo_DH-like_C"/>
</dbReference>
<dbReference type="Pfam" id="PF00441">
    <property type="entry name" value="Acyl-CoA_dh_1"/>
    <property type="match status" value="1"/>
</dbReference>
<dbReference type="InterPro" id="IPR013786">
    <property type="entry name" value="AcylCoA_DH/ox_N"/>
</dbReference>
<dbReference type="InterPro" id="IPR025878">
    <property type="entry name" value="Acyl-CoA_dh-like_C_dom"/>
</dbReference>
<evidence type="ECO:0000256" key="2">
    <source>
        <dbReference type="ARBA" id="ARBA00009347"/>
    </source>
</evidence>
<feature type="domain" description="Acetyl-CoA dehydrogenase-like C-terminal" evidence="14">
    <location>
        <begin position="467"/>
        <end position="591"/>
    </location>
</feature>
<dbReference type="InterPro" id="IPR009075">
    <property type="entry name" value="AcylCo_DH/oxidase_C"/>
</dbReference>
<feature type="domain" description="Acyl-CoA dehydrogenase/oxidase C-terminal" evidence="11">
    <location>
        <begin position="282"/>
        <end position="451"/>
    </location>
</feature>
<comment type="caution">
    <text evidence="15">The sequence shown here is derived from an EMBL/GenBank/DDBJ whole genome shotgun (WGS) entry which is preliminary data.</text>
</comment>
<dbReference type="Gene3D" id="1.10.540.10">
    <property type="entry name" value="Acyl-CoA dehydrogenase/oxidase, N-terminal domain"/>
    <property type="match status" value="1"/>
</dbReference>
<evidence type="ECO:0000256" key="6">
    <source>
        <dbReference type="ARBA" id="ARBA00051388"/>
    </source>
</evidence>
<dbReference type="InterPro" id="IPR009100">
    <property type="entry name" value="AcylCoA_DH/oxidase_NM_dom_sf"/>
</dbReference>
<gene>
    <name evidence="15" type="ORF">DX908_05385</name>
</gene>
<dbReference type="FunFam" id="2.40.110.10:FF:000031">
    <property type="entry name" value="Acyl-CoA dehydrogenase, putative"/>
    <property type="match status" value="1"/>
</dbReference>
<comment type="function">
    <text evidence="7">Involved in the assimilation of dimethylsulphoniopropionate (DMSP), an important compound in the fixation of carbon in marine phytoplankton, by mediating the conversion of 3-(methylthio)propanoyl-CoA (MMPA-CoA) to 3-(methylthio)acryloyl-CoA (MTA-CoA).</text>
</comment>
<comment type="catalytic activity">
    <reaction evidence="6">
        <text>3-(methylsulfanyl)propanoyl-CoA + oxidized [electron-transfer flavoprotein] + H(+) = 3-(methylsulfanyl)acryloyl-CoA + reduced [electron-transfer flavoprotein]</text>
        <dbReference type="Rhea" id="RHEA:52612"/>
        <dbReference type="Rhea" id="RHEA-COMP:10685"/>
        <dbReference type="Rhea" id="RHEA-COMP:10686"/>
        <dbReference type="ChEBI" id="CHEBI:15378"/>
        <dbReference type="ChEBI" id="CHEBI:57692"/>
        <dbReference type="ChEBI" id="CHEBI:58307"/>
        <dbReference type="ChEBI" id="CHEBI:82815"/>
        <dbReference type="ChEBI" id="CHEBI:84994"/>
        <dbReference type="EC" id="1.3.99.41"/>
    </reaction>
    <physiologicalReaction direction="left-to-right" evidence="6">
        <dbReference type="Rhea" id="RHEA:52613"/>
    </physiologicalReaction>
</comment>
<keyword evidence="3 10" id="KW-0285">Flavoprotein</keyword>
<comment type="cofactor">
    <cofactor evidence="1 10">
        <name>FAD</name>
        <dbReference type="ChEBI" id="CHEBI:57692"/>
    </cofactor>
</comment>
<dbReference type="OrthoDB" id="9807883at2"/>
<dbReference type="PANTHER" id="PTHR42803">
    <property type="entry name" value="ACYL-COA DEHYDROGENASE"/>
    <property type="match status" value="1"/>
</dbReference>
<dbReference type="Gene3D" id="1.20.140.10">
    <property type="entry name" value="Butyryl-CoA Dehydrogenase, subunit A, domain 3"/>
    <property type="match status" value="1"/>
</dbReference>
<dbReference type="Pfam" id="PF12806">
    <property type="entry name" value="Acyl-CoA_dh_C"/>
    <property type="match status" value="1"/>
</dbReference>
<evidence type="ECO:0000313" key="15">
    <source>
        <dbReference type="EMBL" id="RFB04762.1"/>
    </source>
</evidence>
<evidence type="ECO:0000313" key="16">
    <source>
        <dbReference type="Proteomes" id="UP000264589"/>
    </source>
</evidence>
<evidence type="ECO:0000259" key="12">
    <source>
        <dbReference type="Pfam" id="PF02770"/>
    </source>
</evidence>
<dbReference type="Pfam" id="PF02770">
    <property type="entry name" value="Acyl-CoA_dh_M"/>
    <property type="match status" value="1"/>
</dbReference>
<keyword evidence="4 10" id="KW-0274">FAD</keyword>
<dbReference type="EC" id="1.3.99.41" evidence="8"/>
<evidence type="ECO:0000256" key="3">
    <source>
        <dbReference type="ARBA" id="ARBA00022630"/>
    </source>
</evidence>
<dbReference type="GO" id="GO:0050660">
    <property type="term" value="F:flavin adenine dinucleotide binding"/>
    <property type="evidence" value="ECO:0007669"/>
    <property type="project" value="InterPro"/>
</dbReference>
<dbReference type="AlphaFoldDB" id="A0A371RH56"/>
<proteinExistence type="inferred from homology"/>
<organism evidence="15 16">
    <name type="scientific">Parvularcula marina</name>
    <dbReference type="NCBI Taxonomy" id="2292771"/>
    <lineage>
        <taxon>Bacteria</taxon>
        <taxon>Pseudomonadati</taxon>
        <taxon>Pseudomonadota</taxon>
        <taxon>Alphaproteobacteria</taxon>
        <taxon>Parvularculales</taxon>
        <taxon>Parvularculaceae</taxon>
        <taxon>Parvularcula</taxon>
    </lineage>
</organism>
<dbReference type="Gene3D" id="2.40.110.10">
    <property type="entry name" value="Butyryl-CoA Dehydrogenase, subunit A, domain 2"/>
    <property type="match status" value="1"/>
</dbReference>
<evidence type="ECO:0000256" key="4">
    <source>
        <dbReference type="ARBA" id="ARBA00022827"/>
    </source>
</evidence>
<keyword evidence="16" id="KW-1185">Reference proteome</keyword>
<evidence type="ECO:0000259" key="14">
    <source>
        <dbReference type="Pfam" id="PF12806"/>
    </source>
</evidence>
<comment type="similarity">
    <text evidence="2 10">Belongs to the acyl-CoA dehydrogenase family.</text>
</comment>
<evidence type="ECO:0000256" key="10">
    <source>
        <dbReference type="RuleBase" id="RU362125"/>
    </source>
</evidence>
<keyword evidence="5 10" id="KW-0560">Oxidoreductase</keyword>
<evidence type="ECO:0000259" key="13">
    <source>
        <dbReference type="Pfam" id="PF02771"/>
    </source>
</evidence>
<dbReference type="PANTHER" id="PTHR42803:SF1">
    <property type="entry name" value="BROAD-SPECIFICITY LINEAR ACYL-COA DEHYDROGENASE FADE5"/>
    <property type="match status" value="1"/>
</dbReference>
<reference evidence="15 16" key="1">
    <citation type="submission" date="2018-08" db="EMBL/GenBank/DDBJ databases">
        <title>Parvularcula sp. SM1705, isolated from surface water of the South Sea China.</title>
        <authorList>
            <person name="Sun L."/>
        </authorList>
    </citation>
    <scope>NUCLEOTIDE SEQUENCE [LARGE SCALE GENOMIC DNA]</scope>
    <source>
        <strain evidence="15 16">SM1705</strain>
    </source>
</reference>
<evidence type="ECO:0000259" key="11">
    <source>
        <dbReference type="Pfam" id="PF00441"/>
    </source>
</evidence>
<accession>A0A371RH56</accession>
<sequence>MPIYDAPTRDMQFLLHDCFDLQKYSNLPGFADATPDVIDAFLEESGKWHRDVLTPLNRVGDQEGCVRHDDGSVTTPTGFKDAYQQFCENGFGTIAMDPEYGGQGLPLALQYAVSEMTSASNQAFAMYPGLSGGAWRAIYQNGSDEQKQTYLPKMTTGEWTGTMNLTEPQCGTDLGLIRSKAVPQDDGTYKISGQKIWISAGEHDMSENIIHLVLARIEGAPDGIKGISLFIVPKFVLDADGNPGERNGVSCGGLEEKMGIHGNATCVMNYDEATGYLIGEENKGMRAMFVMMNEARLGVGMQGLAAAEVANQNAAAFARDRLQSRSLTGPKAPEQPADPIIVHPDVRRMLMDSRAFVEGARALTYWTAIHSDLADKAEDEGTRQKSDDYMALLTPIIKAYQTHKGFEATCDAMQVFGGSGYTEEWGMSQFLRDTKIAMIYEGTNGIQALDLVGRKLMADGGRYWQTFLKEVTEWCADNKGTSDVLDGYIGQIEATKGELQEAIQWLAANGMQNPNNAGAGSHDFLHLFGLVAMGYMWGMMTKTALEKAGGDDPYYDNKLITAQYFFSRLLPMSTTHLVRVKAGAEAMMALPAEAF</sequence>
<evidence type="ECO:0000256" key="1">
    <source>
        <dbReference type="ARBA" id="ARBA00001974"/>
    </source>
</evidence>
<dbReference type="SUPFAM" id="SSF47203">
    <property type="entry name" value="Acyl-CoA dehydrogenase C-terminal domain-like"/>
    <property type="match status" value="1"/>
</dbReference>
<dbReference type="SUPFAM" id="SSF56645">
    <property type="entry name" value="Acyl-CoA dehydrogenase NM domain-like"/>
    <property type="match status" value="1"/>
</dbReference>
<dbReference type="InParanoid" id="A0A371RH56"/>